<feature type="region of interest" description="Disordered" evidence="1">
    <location>
        <begin position="161"/>
        <end position="182"/>
    </location>
</feature>
<evidence type="ECO:0000313" key="2">
    <source>
        <dbReference type="EMBL" id="KAG5765940.1"/>
    </source>
</evidence>
<accession>A0A9P7L1X0</accession>
<reference evidence="2" key="1">
    <citation type="journal article" date="2020" name="bioRxiv">
        <title>Historical genomics reveals the evolutionary mechanisms behind multiple outbreaks of the host-specific coffee wilt pathogen Fusarium xylarioides.</title>
        <authorList>
            <person name="Peck D."/>
            <person name="Nowell R.W."/>
            <person name="Flood J."/>
            <person name="Ryan M.J."/>
            <person name="Barraclough T.G."/>
        </authorList>
    </citation>
    <scope>NUCLEOTIDE SEQUENCE</scope>
    <source>
        <strain evidence="2">IMI 127659i</strain>
    </source>
</reference>
<dbReference type="OrthoDB" id="5101931at2759"/>
<dbReference type="Proteomes" id="UP000750502">
    <property type="component" value="Unassembled WGS sequence"/>
</dbReference>
<gene>
    <name evidence="2" type="ORF">H9Q72_005967</name>
</gene>
<keyword evidence="3" id="KW-1185">Reference proteome</keyword>
<name>A0A9P7L1X0_9HYPO</name>
<dbReference type="AlphaFoldDB" id="A0A9P7L1X0"/>
<proteinExistence type="predicted"/>
<protein>
    <submittedName>
        <fullName evidence="2">Uncharacterized protein</fullName>
    </submittedName>
</protein>
<comment type="caution">
    <text evidence="2">The sequence shown here is derived from an EMBL/GenBank/DDBJ whole genome shotgun (WGS) entry which is preliminary data.</text>
</comment>
<evidence type="ECO:0000313" key="3">
    <source>
        <dbReference type="Proteomes" id="UP000750502"/>
    </source>
</evidence>
<evidence type="ECO:0000256" key="1">
    <source>
        <dbReference type="SAM" id="MobiDB-lite"/>
    </source>
</evidence>
<dbReference type="EMBL" id="JADFTT010000178">
    <property type="protein sequence ID" value="KAG5765940.1"/>
    <property type="molecule type" value="Genomic_DNA"/>
</dbReference>
<sequence>MDHEALMRLVDDGLTFLTACMAAKENNKAWGGPHRLPKDIREAYKTDEKACDYSNDKSPGSDFGSLWEAGVSLRVAATLADGPTFLSDDAAWGVWEEMKILFAAVPNDKGKDICRTAQSQGSGSGSVPVASWPTTALRDTIVARADDVSNLRLRFAKRKRPVTGNTDQTPLAVPEDDKPVPKVAKTDSRLMNSLSTTNQENLPTTSFKKIFCGTSMKSLESQQTELAKTLKKLEHDIHQGSANLRNRRVNEEVTQHVQKGLHQSLREVETALTLGAGGASNQEARYRLEGAALFRDRMSSMIPSASTEEIKKIEDDLGRLCVLQRSILEDMACIKDIMGAKKWYDEAMSKLEKKAETGKWLRFMDGGDALDWLSKAKDG</sequence>
<reference evidence="2" key="2">
    <citation type="submission" date="2020-10" db="EMBL/GenBank/DDBJ databases">
        <authorList>
            <person name="Peck L.D."/>
            <person name="Nowell R.W."/>
            <person name="Flood J."/>
            <person name="Ryan M.J."/>
            <person name="Barraclough T.G."/>
        </authorList>
    </citation>
    <scope>NUCLEOTIDE SEQUENCE</scope>
    <source>
        <strain evidence="2">IMI 127659i</strain>
    </source>
</reference>
<organism evidence="2 3">
    <name type="scientific">Fusarium xylarioides</name>
    <dbReference type="NCBI Taxonomy" id="221167"/>
    <lineage>
        <taxon>Eukaryota</taxon>
        <taxon>Fungi</taxon>
        <taxon>Dikarya</taxon>
        <taxon>Ascomycota</taxon>
        <taxon>Pezizomycotina</taxon>
        <taxon>Sordariomycetes</taxon>
        <taxon>Hypocreomycetidae</taxon>
        <taxon>Hypocreales</taxon>
        <taxon>Nectriaceae</taxon>
        <taxon>Fusarium</taxon>
        <taxon>Fusarium fujikuroi species complex</taxon>
    </lineage>
</organism>